<protein>
    <submittedName>
        <fullName evidence="3">Nickel-dependent lactate racemase</fullName>
    </submittedName>
</protein>
<comment type="caution">
    <text evidence="3">The sequence shown here is derived from an EMBL/GenBank/DDBJ whole genome shotgun (WGS) entry which is preliminary data.</text>
</comment>
<feature type="domain" description="LarA-like N-terminal" evidence="1">
    <location>
        <begin position="10"/>
        <end position="213"/>
    </location>
</feature>
<evidence type="ECO:0000313" key="3">
    <source>
        <dbReference type="EMBL" id="MBC5726312.1"/>
    </source>
</evidence>
<feature type="domain" description="Lactate racemase C-terminal" evidence="2">
    <location>
        <begin position="274"/>
        <end position="421"/>
    </location>
</feature>
<dbReference type="NCBIfam" id="NF033504">
    <property type="entry name" value="Ni_dep_LarA"/>
    <property type="match status" value="1"/>
</dbReference>
<reference evidence="3" key="1">
    <citation type="submission" date="2020-08" db="EMBL/GenBank/DDBJ databases">
        <title>Genome public.</title>
        <authorList>
            <person name="Liu C."/>
            <person name="Sun Q."/>
        </authorList>
    </citation>
    <scope>NUCLEOTIDE SEQUENCE</scope>
    <source>
        <strain evidence="3">NSJ-28</strain>
    </source>
</reference>
<gene>
    <name evidence="3" type="primary">larA</name>
    <name evidence="3" type="ORF">H8S45_12695</name>
</gene>
<proteinExistence type="predicted"/>
<evidence type="ECO:0000313" key="4">
    <source>
        <dbReference type="Proteomes" id="UP000606499"/>
    </source>
</evidence>
<dbReference type="Gene3D" id="3.40.50.11440">
    <property type="match status" value="1"/>
</dbReference>
<dbReference type="InterPro" id="IPR018657">
    <property type="entry name" value="LarA-like_N"/>
</dbReference>
<dbReference type="EMBL" id="JACOPL010000013">
    <property type="protein sequence ID" value="MBC5726312.1"/>
    <property type="molecule type" value="Genomic_DNA"/>
</dbReference>
<dbReference type="Pfam" id="PF21113">
    <property type="entry name" value="LarA_C"/>
    <property type="match status" value="1"/>
</dbReference>
<name>A0A923RWP3_9FIRM</name>
<dbReference type="InterPro" id="IPR048520">
    <property type="entry name" value="LarA_C"/>
</dbReference>
<sequence>MKTFSIPYYTSALELHVDEKNLKAELNSRTDSYDAGKGEAELVREALANPIGTPRLCELAKGKNRIVLVTSDHTRAVPSKLTLPLLLEEIRRGNPEADITILIATGLHRATTEEEQRRMFGDAIVDNEKIVVNQAFVDEDFEKVCDLPSGAELWVNKVALHCDLLVTEGFIEPHFFAGFSGGRKSILPGICNAATVNENHSYKAISSPYSTTGVLEHNPIHEDMVCAARAVNVQFIMNVALNAEKKVIAAFAGDLEQAHEKGVTFVRSLAQCPSVEGDIVITSNGGYPLDQNLYQSPKAVATAEACCREGGVIIMCASCCDGMGGTHFEKLIVKGTVDEIDAYLSKIPPKETIPEQWCAQIFARILKKHKVILVTTYLDHELVRKANMIPASTPDEALEMAYEIMGRDAEVVVIPDGVAVLAVKE</sequence>
<dbReference type="InterPro" id="IPR048068">
    <property type="entry name" value="LarA-like"/>
</dbReference>
<keyword evidence="4" id="KW-1185">Reference proteome</keyword>
<dbReference type="RefSeq" id="WP_054327982.1">
    <property type="nucleotide sequence ID" value="NZ_JACOPL010000013.1"/>
</dbReference>
<evidence type="ECO:0000259" key="1">
    <source>
        <dbReference type="Pfam" id="PF09861"/>
    </source>
</evidence>
<evidence type="ECO:0000259" key="2">
    <source>
        <dbReference type="Pfam" id="PF21113"/>
    </source>
</evidence>
<dbReference type="AlphaFoldDB" id="A0A923RWP3"/>
<dbReference type="InterPro" id="IPR047926">
    <property type="entry name" value="Ni_dep_LarA"/>
</dbReference>
<dbReference type="InterPro" id="IPR043166">
    <property type="entry name" value="LarA-like_C"/>
</dbReference>
<dbReference type="GO" id="GO:0050043">
    <property type="term" value="F:lactate racemase activity"/>
    <property type="evidence" value="ECO:0007669"/>
    <property type="project" value="InterPro"/>
</dbReference>
<organism evidence="3 4">
    <name type="scientific">Agathobaculum faecis</name>
    <dbReference type="NCBI Taxonomy" id="2763013"/>
    <lineage>
        <taxon>Bacteria</taxon>
        <taxon>Bacillati</taxon>
        <taxon>Bacillota</taxon>
        <taxon>Clostridia</taxon>
        <taxon>Eubacteriales</taxon>
        <taxon>Butyricicoccaceae</taxon>
        <taxon>Agathobaculum</taxon>
    </lineage>
</organism>
<dbReference type="Proteomes" id="UP000606499">
    <property type="component" value="Unassembled WGS sequence"/>
</dbReference>
<dbReference type="PANTHER" id="PTHR33171:SF17">
    <property type="entry name" value="LARA-LIKE N-TERMINAL DOMAIN-CONTAINING PROTEIN"/>
    <property type="match status" value="1"/>
</dbReference>
<dbReference type="PANTHER" id="PTHR33171">
    <property type="entry name" value="LAR_N DOMAIN-CONTAINING PROTEIN"/>
    <property type="match status" value="1"/>
</dbReference>
<dbReference type="Pfam" id="PF09861">
    <property type="entry name" value="Lar_N"/>
    <property type="match status" value="1"/>
</dbReference>
<accession>A0A923RWP3</accession>
<dbReference type="Gene3D" id="3.90.226.30">
    <property type="match status" value="1"/>
</dbReference>